<reference evidence="2" key="1">
    <citation type="submission" date="2020-06" db="EMBL/GenBank/DDBJ databases">
        <title>Draft genome sequences of strains closely related to Aspergillus parafelis and Aspergillus hiratsukae.</title>
        <authorList>
            <person name="Dos Santos R.A.C."/>
            <person name="Rivero-Menendez O."/>
            <person name="Steenwyk J.L."/>
            <person name="Mead M.E."/>
            <person name="Goldman G.H."/>
            <person name="Alastruey-Izquierdo A."/>
            <person name="Rokas A."/>
        </authorList>
    </citation>
    <scope>NUCLEOTIDE SEQUENCE</scope>
    <source>
        <strain evidence="2">CNM-CM7691</strain>
    </source>
</reference>
<proteinExistence type="predicted"/>
<feature type="region of interest" description="Disordered" evidence="1">
    <location>
        <begin position="115"/>
        <end position="149"/>
    </location>
</feature>
<evidence type="ECO:0000256" key="1">
    <source>
        <dbReference type="SAM" id="MobiDB-lite"/>
    </source>
</evidence>
<keyword evidence="3" id="KW-1185">Reference proteome</keyword>
<dbReference type="EMBL" id="JACBAG010001898">
    <property type="protein sequence ID" value="KAF7177432.1"/>
    <property type="molecule type" value="Genomic_DNA"/>
</dbReference>
<organism evidence="2 3">
    <name type="scientific">Aspergillus felis</name>
    <dbReference type="NCBI Taxonomy" id="1287682"/>
    <lineage>
        <taxon>Eukaryota</taxon>
        <taxon>Fungi</taxon>
        <taxon>Dikarya</taxon>
        <taxon>Ascomycota</taxon>
        <taxon>Pezizomycotina</taxon>
        <taxon>Eurotiomycetes</taxon>
        <taxon>Eurotiomycetidae</taxon>
        <taxon>Eurotiales</taxon>
        <taxon>Aspergillaceae</taxon>
        <taxon>Aspergillus</taxon>
        <taxon>Aspergillus subgen. Fumigati</taxon>
    </lineage>
</organism>
<accession>A0A8H6V4B4</accession>
<gene>
    <name evidence="2" type="ORF">CNMCM7691_005637</name>
</gene>
<evidence type="ECO:0000313" key="3">
    <source>
        <dbReference type="Proteomes" id="UP000641853"/>
    </source>
</evidence>
<evidence type="ECO:0000313" key="2">
    <source>
        <dbReference type="EMBL" id="KAF7177432.1"/>
    </source>
</evidence>
<protein>
    <submittedName>
        <fullName evidence="2">Uncharacterized protein</fullName>
    </submittedName>
</protein>
<name>A0A8H6V4B4_9EURO</name>
<feature type="compositionally biased region" description="Polar residues" evidence="1">
    <location>
        <begin position="120"/>
        <end position="133"/>
    </location>
</feature>
<dbReference type="AlphaFoldDB" id="A0A8H6V4B4"/>
<dbReference type="Proteomes" id="UP000641853">
    <property type="component" value="Unassembled WGS sequence"/>
</dbReference>
<comment type="caution">
    <text evidence="2">The sequence shown here is derived from an EMBL/GenBank/DDBJ whole genome shotgun (WGS) entry which is preliminary data.</text>
</comment>
<sequence>MASYNGHPPSSLGEKIDSLINDAFDLSLFHACKVYLLVEHENGVRTFKSCEQRSWPPPDQRLEELHPRLERLYGYNVIRTRLTEDERKDLIQLSLYFLHLIECLRNPQPLGLEDRVRTDVGQSGEPSDASQDTGAGAMDGGSDYSQVER</sequence>